<proteinExistence type="predicted"/>
<name>A0A2A6REV5_9CHLR</name>
<organism evidence="2 3">
    <name type="scientific">Candidatus Viridilinea mediisalina</name>
    <dbReference type="NCBI Taxonomy" id="2024553"/>
    <lineage>
        <taxon>Bacteria</taxon>
        <taxon>Bacillati</taxon>
        <taxon>Chloroflexota</taxon>
        <taxon>Chloroflexia</taxon>
        <taxon>Chloroflexales</taxon>
        <taxon>Chloroflexineae</taxon>
        <taxon>Oscillochloridaceae</taxon>
        <taxon>Candidatus Viridilinea</taxon>
    </lineage>
</organism>
<dbReference type="InterPro" id="IPR012912">
    <property type="entry name" value="Plasmid_pRiA4b_Orf3-like"/>
</dbReference>
<dbReference type="Proteomes" id="UP000220527">
    <property type="component" value="Unassembled WGS sequence"/>
</dbReference>
<dbReference type="AlphaFoldDB" id="A0A2A6REV5"/>
<dbReference type="Pfam" id="PF07929">
    <property type="entry name" value="PRiA4_ORF3"/>
    <property type="match status" value="1"/>
</dbReference>
<protein>
    <recommendedName>
        <fullName evidence="1">Plasmid pRiA4b Orf3-like domain-containing protein</fullName>
    </recommendedName>
</protein>
<gene>
    <name evidence="2" type="ORF">CJ255_19300</name>
</gene>
<dbReference type="RefSeq" id="WP_097645726.1">
    <property type="nucleotide sequence ID" value="NZ_NQWI01000144.1"/>
</dbReference>
<evidence type="ECO:0000313" key="2">
    <source>
        <dbReference type="EMBL" id="PDW01351.1"/>
    </source>
</evidence>
<dbReference type="SUPFAM" id="SSF159941">
    <property type="entry name" value="MM3350-like"/>
    <property type="match status" value="1"/>
</dbReference>
<evidence type="ECO:0000313" key="3">
    <source>
        <dbReference type="Proteomes" id="UP000220527"/>
    </source>
</evidence>
<reference evidence="3" key="1">
    <citation type="submission" date="2017-08" db="EMBL/GenBank/DDBJ databases">
        <authorList>
            <person name="Grouzdev D.S."/>
            <person name="Gaisin V.A."/>
            <person name="Rysina M.S."/>
            <person name="Gorlenko V.M."/>
        </authorList>
    </citation>
    <scope>NUCLEOTIDE SEQUENCE [LARGE SCALE GENOMIC DNA]</scope>
    <source>
        <strain evidence="3">Kir15-3F</strain>
    </source>
</reference>
<dbReference type="EMBL" id="NQWI01000144">
    <property type="protein sequence ID" value="PDW01351.1"/>
    <property type="molecule type" value="Genomic_DNA"/>
</dbReference>
<comment type="caution">
    <text evidence="2">The sequence shown here is derived from an EMBL/GenBank/DDBJ whole genome shotgun (WGS) entry which is preliminary data.</text>
</comment>
<feature type="domain" description="Plasmid pRiA4b Orf3-like" evidence="1">
    <location>
        <begin position="11"/>
        <end position="178"/>
    </location>
</feature>
<evidence type="ECO:0000259" key="1">
    <source>
        <dbReference type="Pfam" id="PF07929"/>
    </source>
</evidence>
<dbReference type="PANTHER" id="PTHR41878">
    <property type="entry name" value="LEXA REPRESSOR-RELATED"/>
    <property type="match status" value="1"/>
</dbReference>
<accession>A0A2A6REV5</accession>
<dbReference type="PANTHER" id="PTHR41878:SF1">
    <property type="entry name" value="TNPR PROTEIN"/>
    <property type="match status" value="1"/>
</dbReference>
<dbReference type="Gene3D" id="3.10.290.30">
    <property type="entry name" value="MM3350-like"/>
    <property type="match status" value="1"/>
</dbReference>
<dbReference type="OrthoDB" id="9801392at2"/>
<dbReference type="InterPro" id="IPR024047">
    <property type="entry name" value="MM3350-like_sf"/>
</dbReference>
<keyword evidence="3" id="KW-1185">Reference proteome</keyword>
<sequence>MPRKLATPSRRIYQLKITLKGSKPPIWRRVEVADDITLEMLHTIIQEVMGWTDSHLHAFTANGISYGTPDLDDIMEVQDERTSHLHTLLRAPKQHLLYEYDFGDNWEHQVVLEKILEPQAATLYPRCTAGKRACPPEDCGGIWGYADFLQAIADPEHPDHEELLDWIGEAFDPEYFDLVEVNTALQGRH</sequence>